<evidence type="ECO:0000313" key="3">
    <source>
        <dbReference type="Proteomes" id="UP000199673"/>
    </source>
</evidence>
<proteinExistence type="predicted"/>
<dbReference type="OrthoDB" id="839624at2"/>
<organism evidence="2 3">
    <name type="scientific">Algoriphagus locisalis</name>
    <dbReference type="NCBI Taxonomy" id="305507"/>
    <lineage>
        <taxon>Bacteria</taxon>
        <taxon>Pseudomonadati</taxon>
        <taxon>Bacteroidota</taxon>
        <taxon>Cytophagia</taxon>
        <taxon>Cytophagales</taxon>
        <taxon>Cyclobacteriaceae</taxon>
        <taxon>Algoriphagus</taxon>
    </lineage>
</organism>
<sequence>MKKLLFGMAFMGAMMFSSVGSFGQGSVDPGGDEKWVCCQEADVFCQDWLGGAWSDSIKKPGPFCP</sequence>
<gene>
    <name evidence="2" type="ORF">SAMN04489724_1599</name>
</gene>
<keyword evidence="1" id="KW-0732">Signal</keyword>
<reference evidence="3" key="1">
    <citation type="submission" date="2016-10" db="EMBL/GenBank/DDBJ databases">
        <authorList>
            <person name="Varghese N."/>
            <person name="Submissions S."/>
        </authorList>
    </citation>
    <scope>NUCLEOTIDE SEQUENCE [LARGE SCALE GENOMIC DNA]</scope>
    <source>
        <strain evidence="3">DSM 23445</strain>
    </source>
</reference>
<feature type="chain" id="PRO_5011516497" description="Natural product" evidence="1">
    <location>
        <begin position="24"/>
        <end position="65"/>
    </location>
</feature>
<dbReference type="Proteomes" id="UP000199673">
    <property type="component" value="Unassembled WGS sequence"/>
</dbReference>
<name>A0A1I7A0S1_9BACT</name>
<dbReference type="EMBL" id="FPBF01000002">
    <property type="protein sequence ID" value="SFT68491.1"/>
    <property type="molecule type" value="Genomic_DNA"/>
</dbReference>
<protein>
    <recommendedName>
        <fullName evidence="4">Natural product</fullName>
    </recommendedName>
</protein>
<feature type="signal peptide" evidence="1">
    <location>
        <begin position="1"/>
        <end position="23"/>
    </location>
</feature>
<dbReference type="AlphaFoldDB" id="A0A1I7A0S1"/>
<evidence type="ECO:0008006" key="4">
    <source>
        <dbReference type="Google" id="ProtNLM"/>
    </source>
</evidence>
<evidence type="ECO:0000313" key="2">
    <source>
        <dbReference type="EMBL" id="SFT68491.1"/>
    </source>
</evidence>
<accession>A0A1I7A0S1</accession>
<keyword evidence="3" id="KW-1185">Reference proteome</keyword>
<dbReference type="RefSeq" id="WP_091692151.1">
    <property type="nucleotide sequence ID" value="NZ_FPBF01000002.1"/>
</dbReference>
<dbReference type="STRING" id="305507.SAMN04489724_1599"/>
<evidence type="ECO:0000256" key="1">
    <source>
        <dbReference type="SAM" id="SignalP"/>
    </source>
</evidence>